<feature type="region of interest" description="Disordered" evidence="1">
    <location>
        <begin position="54"/>
        <end position="81"/>
    </location>
</feature>
<dbReference type="EMBL" id="WEGK01000003">
    <property type="protein sequence ID" value="MQY18930.1"/>
    <property type="molecule type" value="Genomic_DNA"/>
</dbReference>
<comment type="caution">
    <text evidence="2">The sequence shown here is derived from an EMBL/GenBank/DDBJ whole genome shotgun (WGS) entry which is preliminary data.</text>
</comment>
<proteinExistence type="predicted"/>
<sequence>MLVPELCGGLPEADDTHLAVQVPPLREAVLAAVRELAGVASRWVVVGVGAVGPGFDDEPGVSGGDGRAPDSEVDAISGSPAAHGAGVAFDAVAIGTVRRPPEPNASRSDGLAFDVEVGGVSGGAPQQGASSGRARAVDGGMGSASAGARAGLDDVRLFDAGTVGTFRGYGVDLRVGLSEAALEGDGAADAGLPLAVLIGGWARGCAGDGVSVDAWVVDEDASGCVQVGERLRRELDADAGTCGVLVIADGAATLSTSAPGYLDPRARAVQDRIDDALSAGDLTVLTTLDTELCAELGVSGRAAYQVLAGLFADDAPKVETLYRAAPFGVGYQVSTWRPGAGS</sequence>
<dbReference type="Gene3D" id="3.40.830.10">
    <property type="entry name" value="LigB-like"/>
    <property type="match status" value="1"/>
</dbReference>
<name>A0A7K0CZR7_9NOCA</name>
<accession>A0A7K0CZR7</accession>
<evidence type="ECO:0000256" key="1">
    <source>
        <dbReference type="SAM" id="MobiDB-lite"/>
    </source>
</evidence>
<keyword evidence="3" id="KW-1185">Reference proteome</keyword>
<evidence type="ECO:0000313" key="2">
    <source>
        <dbReference type="EMBL" id="MQY18930.1"/>
    </source>
</evidence>
<dbReference type="Proteomes" id="UP000438448">
    <property type="component" value="Unassembled WGS sequence"/>
</dbReference>
<gene>
    <name evidence="2" type="ORF">NRB20_20140</name>
</gene>
<reference evidence="2 3" key="1">
    <citation type="submission" date="2019-10" db="EMBL/GenBank/DDBJ databases">
        <title>Nocardia macrotermitis sp. nov. and Nocardia aurantia sp. nov., isolated from the gut of fungus growing-termite Macrotermes natalensis.</title>
        <authorList>
            <person name="Benndorf R."/>
            <person name="Schwitalla J."/>
            <person name="Martin K."/>
            <person name="De Beer W."/>
            <person name="Kaster A.-K."/>
            <person name="Vollmers J."/>
            <person name="Poulsen M."/>
            <person name="Beemelmanns C."/>
        </authorList>
    </citation>
    <scope>NUCLEOTIDE SEQUENCE [LARGE SCALE GENOMIC DNA]</scope>
    <source>
        <strain evidence="2 3">RB20</strain>
    </source>
</reference>
<dbReference type="AlphaFoldDB" id="A0A7K0CZR7"/>
<evidence type="ECO:0000313" key="3">
    <source>
        <dbReference type="Proteomes" id="UP000438448"/>
    </source>
</evidence>
<organism evidence="2 3">
    <name type="scientific">Nocardia macrotermitis</name>
    <dbReference type="NCBI Taxonomy" id="2585198"/>
    <lineage>
        <taxon>Bacteria</taxon>
        <taxon>Bacillati</taxon>
        <taxon>Actinomycetota</taxon>
        <taxon>Actinomycetes</taxon>
        <taxon>Mycobacteriales</taxon>
        <taxon>Nocardiaceae</taxon>
        <taxon>Nocardia</taxon>
    </lineage>
</organism>
<protein>
    <submittedName>
        <fullName evidence="2">Uncharacterized protein</fullName>
    </submittedName>
</protein>